<dbReference type="EMBL" id="JYDO01001587">
    <property type="protein sequence ID" value="KRZ64012.1"/>
    <property type="molecule type" value="Genomic_DNA"/>
</dbReference>
<dbReference type="Proteomes" id="UP000054843">
    <property type="component" value="Unassembled WGS sequence"/>
</dbReference>
<organism evidence="1 2">
    <name type="scientific">Trichinella papuae</name>
    <dbReference type="NCBI Taxonomy" id="268474"/>
    <lineage>
        <taxon>Eukaryota</taxon>
        <taxon>Metazoa</taxon>
        <taxon>Ecdysozoa</taxon>
        <taxon>Nematoda</taxon>
        <taxon>Enoplea</taxon>
        <taxon>Dorylaimia</taxon>
        <taxon>Trichinellida</taxon>
        <taxon>Trichinellidae</taxon>
        <taxon>Trichinella</taxon>
    </lineage>
</organism>
<sequence>MIFLNSSEFSFGIALANFRRLKPKLSGQNP</sequence>
<dbReference type="AlphaFoldDB" id="A0A0V1LX67"/>
<comment type="caution">
    <text evidence="1">The sequence shown here is derived from an EMBL/GenBank/DDBJ whole genome shotgun (WGS) entry which is preliminary data.</text>
</comment>
<keyword evidence="2" id="KW-1185">Reference proteome</keyword>
<gene>
    <name evidence="1" type="ORF">T10_11088</name>
</gene>
<accession>A0A0V1LX67</accession>
<evidence type="ECO:0000313" key="2">
    <source>
        <dbReference type="Proteomes" id="UP000054843"/>
    </source>
</evidence>
<evidence type="ECO:0000313" key="1">
    <source>
        <dbReference type="EMBL" id="KRZ64012.1"/>
    </source>
</evidence>
<reference evidence="1 2" key="1">
    <citation type="submission" date="2015-01" db="EMBL/GenBank/DDBJ databases">
        <title>Evolution of Trichinella species and genotypes.</title>
        <authorList>
            <person name="Korhonen P.K."/>
            <person name="Edoardo P."/>
            <person name="Giuseppe L.R."/>
            <person name="Gasser R.B."/>
        </authorList>
    </citation>
    <scope>NUCLEOTIDE SEQUENCE [LARGE SCALE GENOMIC DNA]</scope>
    <source>
        <strain evidence="1">ISS1980</strain>
    </source>
</reference>
<protein>
    <submittedName>
        <fullName evidence="1">Uncharacterized protein</fullName>
    </submittedName>
</protein>
<name>A0A0V1LX67_9BILA</name>
<proteinExistence type="predicted"/>